<protein>
    <submittedName>
        <fullName evidence="1">Uncharacterized protein</fullName>
    </submittedName>
</protein>
<sequence>MPFATQGLNVLPNYSSTAFLALGGTALSTLGLTLDTPCITIFLDMCHPMFEGITTLGTEEMTVVPVFSQRHNMLAKNRSLAMLAPWRIQLMPVKVAEKPESIVSVLSHGHTWSLIQDLTSCTTTDPINTLRPYVVRLRTDLHCL</sequence>
<dbReference type="AlphaFoldDB" id="A0A0B7KLD5"/>
<dbReference type="EMBL" id="CDPU01000053">
    <property type="protein sequence ID" value="CEO55531.1"/>
    <property type="molecule type" value="Genomic_DNA"/>
</dbReference>
<name>A0A0B7KLD5_BIOOC</name>
<proteinExistence type="predicted"/>
<reference evidence="1" key="1">
    <citation type="submission" date="2015-01" db="EMBL/GenBank/DDBJ databases">
        <authorList>
            <person name="Durling Mikael"/>
        </authorList>
    </citation>
    <scope>NUCLEOTIDE SEQUENCE</scope>
</reference>
<gene>
    <name evidence="1" type="ORF">BN869_000011588_1</name>
</gene>
<organism evidence="1">
    <name type="scientific">Bionectria ochroleuca</name>
    <name type="common">Gliocladium roseum</name>
    <dbReference type="NCBI Taxonomy" id="29856"/>
    <lineage>
        <taxon>Eukaryota</taxon>
        <taxon>Fungi</taxon>
        <taxon>Dikarya</taxon>
        <taxon>Ascomycota</taxon>
        <taxon>Pezizomycotina</taxon>
        <taxon>Sordariomycetes</taxon>
        <taxon>Hypocreomycetidae</taxon>
        <taxon>Hypocreales</taxon>
        <taxon>Bionectriaceae</taxon>
        <taxon>Clonostachys</taxon>
    </lineage>
</organism>
<evidence type="ECO:0000313" key="1">
    <source>
        <dbReference type="EMBL" id="CEO55531.1"/>
    </source>
</evidence>
<accession>A0A0B7KLD5</accession>